<reference evidence="1 2" key="1">
    <citation type="submission" date="2014-04" db="EMBL/GenBank/DDBJ databases">
        <authorList>
            <consortium name="DOE Joint Genome Institute"/>
            <person name="Kuo A."/>
            <person name="Kohler A."/>
            <person name="Costa M.D."/>
            <person name="Nagy L.G."/>
            <person name="Floudas D."/>
            <person name="Copeland A."/>
            <person name="Barry K.W."/>
            <person name="Cichocki N."/>
            <person name="Veneault-Fourrey C."/>
            <person name="LaButti K."/>
            <person name="Lindquist E.A."/>
            <person name="Lipzen A."/>
            <person name="Lundell T."/>
            <person name="Morin E."/>
            <person name="Murat C."/>
            <person name="Sun H."/>
            <person name="Tunlid A."/>
            <person name="Henrissat B."/>
            <person name="Grigoriev I.V."/>
            <person name="Hibbett D.S."/>
            <person name="Martin F."/>
            <person name="Nordberg H.P."/>
            <person name="Cantor M.N."/>
            <person name="Hua S.X."/>
        </authorList>
    </citation>
    <scope>NUCLEOTIDE SEQUENCE [LARGE SCALE GENOMIC DNA]</scope>
    <source>
        <strain evidence="1 2">441</strain>
    </source>
</reference>
<dbReference type="HOGENOM" id="CLU_3020005_0_0_1"/>
<feature type="non-terminal residue" evidence="1">
    <location>
        <position position="56"/>
    </location>
</feature>
<protein>
    <submittedName>
        <fullName evidence="1">Uncharacterized protein</fullName>
    </submittedName>
</protein>
<reference evidence="2" key="2">
    <citation type="submission" date="2015-01" db="EMBL/GenBank/DDBJ databases">
        <title>Evolutionary Origins and Diversification of the Mycorrhizal Mutualists.</title>
        <authorList>
            <consortium name="DOE Joint Genome Institute"/>
            <consortium name="Mycorrhizal Genomics Consortium"/>
            <person name="Kohler A."/>
            <person name="Kuo A."/>
            <person name="Nagy L.G."/>
            <person name="Floudas D."/>
            <person name="Copeland A."/>
            <person name="Barry K.W."/>
            <person name="Cichocki N."/>
            <person name="Veneault-Fourrey C."/>
            <person name="LaButti K."/>
            <person name="Lindquist E.A."/>
            <person name="Lipzen A."/>
            <person name="Lundell T."/>
            <person name="Morin E."/>
            <person name="Murat C."/>
            <person name="Riley R."/>
            <person name="Ohm R."/>
            <person name="Sun H."/>
            <person name="Tunlid A."/>
            <person name="Henrissat B."/>
            <person name="Grigoriev I.V."/>
            <person name="Hibbett D.S."/>
            <person name="Martin F."/>
        </authorList>
    </citation>
    <scope>NUCLEOTIDE SEQUENCE [LARGE SCALE GENOMIC DNA]</scope>
    <source>
        <strain evidence="2">441</strain>
    </source>
</reference>
<keyword evidence="2" id="KW-1185">Reference proteome</keyword>
<accession>A0A0C9Z2X4</accession>
<name>A0A0C9Z2X4_9AGAM</name>
<evidence type="ECO:0000313" key="2">
    <source>
        <dbReference type="Proteomes" id="UP000054018"/>
    </source>
</evidence>
<evidence type="ECO:0000313" key="1">
    <source>
        <dbReference type="EMBL" id="KIK20509.1"/>
    </source>
</evidence>
<proteinExistence type="predicted"/>
<dbReference type="Proteomes" id="UP000054018">
    <property type="component" value="Unassembled WGS sequence"/>
</dbReference>
<feature type="non-terminal residue" evidence="1">
    <location>
        <position position="1"/>
    </location>
</feature>
<sequence>EFRSVLKSVAARGARYQASNDACMRQRREKRKRTISAYIHLSEREGKRNSRDRFVL</sequence>
<gene>
    <name evidence="1" type="ORF">PISMIDRAFT_682225</name>
</gene>
<organism evidence="1 2">
    <name type="scientific">Pisolithus microcarpus 441</name>
    <dbReference type="NCBI Taxonomy" id="765257"/>
    <lineage>
        <taxon>Eukaryota</taxon>
        <taxon>Fungi</taxon>
        <taxon>Dikarya</taxon>
        <taxon>Basidiomycota</taxon>
        <taxon>Agaricomycotina</taxon>
        <taxon>Agaricomycetes</taxon>
        <taxon>Agaricomycetidae</taxon>
        <taxon>Boletales</taxon>
        <taxon>Sclerodermatineae</taxon>
        <taxon>Pisolithaceae</taxon>
        <taxon>Pisolithus</taxon>
    </lineage>
</organism>
<dbReference type="EMBL" id="KN833763">
    <property type="protein sequence ID" value="KIK20509.1"/>
    <property type="molecule type" value="Genomic_DNA"/>
</dbReference>
<dbReference type="AlphaFoldDB" id="A0A0C9Z2X4"/>